<dbReference type="NCBIfam" id="NF009435">
    <property type="entry name" value="PRK12794.1"/>
    <property type="match status" value="1"/>
</dbReference>
<reference evidence="1 2" key="1">
    <citation type="submission" date="2015-02" db="EMBL/GenBank/DDBJ databases">
        <title>Genome Sequence of Jannaschia aquimarina DSM28248, a member of the Roseobacter clade.</title>
        <authorList>
            <person name="Voget S."/>
            <person name="Daniel R."/>
        </authorList>
    </citation>
    <scope>NUCLEOTIDE SEQUENCE [LARGE SCALE GENOMIC DNA]</scope>
    <source>
        <strain evidence="1 2">GSW-M26</strain>
    </source>
</reference>
<gene>
    <name evidence="1" type="ORF">jaqu_29150</name>
</gene>
<dbReference type="PATRIC" id="fig|935700.4.peg.3013"/>
<dbReference type="RefSeq" id="WP_084629885.1">
    <property type="nucleotide sequence ID" value="NZ_FZPF01000001.1"/>
</dbReference>
<protein>
    <submittedName>
        <fullName evidence="1">Flagellar biosynthesis regulatory protein FlaF</fullName>
    </submittedName>
</protein>
<dbReference type="Pfam" id="PF07309">
    <property type="entry name" value="FlaF"/>
    <property type="match status" value="1"/>
</dbReference>
<keyword evidence="2" id="KW-1185">Reference proteome</keyword>
<proteinExistence type="predicted"/>
<comment type="caution">
    <text evidence="1">The sequence shown here is derived from an EMBL/GenBank/DDBJ whole genome shotgun (WGS) entry which is preliminary data.</text>
</comment>
<name>A0A0D1EHL3_9RHOB</name>
<dbReference type="GO" id="GO:0044781">
    <property type="term" value="P:bacterial-type flagellum organization"/>
    <property type="evidence" value="ECO:0007669"/>
    <property type="project" value="InterPro"/>
</dbReference>
<dbReference type="STRING" id="935700.jaqu_29150"/>
<dbReference type="OrthoDB" id="9808944at2"/>
<dbReference type="InterPro" id="IPR010845">
    <property type="entry name" value="FlaF"/>
</dbReference>
<dbReference type="Proteomes" id="UP000032232">
    <property type="component" value="Unassembled WGS sequence"/>
</dbReference>
<evidence type="ECO:0000313" key="2">
    <source>
        <dbReference type="Proteomes" id="UP000032232"/>
    </source>
</evidence>
<keyword evidence="1" id="KW-0966">Cell projection</keyword>
<dbReference type="AlphaFoldDB" id="A0A0D1EHL3"/>
<keyword evidence="1" id="KW-0969">Cilium</keyword>
<evidence type="ECO:0000313" key="1">
    <source>
        <dbReference type="EMBL" id="KIT15300.1"/>
    </source>
</evidence>
<dbReference type="EMBL" id="JYFE01000051">
    <property type="protein sequence ID" value="KIT15300.1"/>
    <property type="molecule type" value="Genomic_DNA"/>
</dbReference>
<keyword evidence="1" id="KW-0282">Flagellum</keyword>
<accession>A0A0D1EHL3</accession>
<sequence>MMYHSRPAAGAYAAIDDAILSPKRAEARVMTDLTRRMIAAFSDDAVPFSRRAEVMHDNRRLWSAIAAVTLQNDNEMPDSLRASLAGLAGFVERQTAELLAGRGDIRILIEINRRIIGGLSTEVS</sequence>
<organism evidence="1 2">
    <name type="scientific">Jannaschia aquimarina</name>
    <dbReference type="NCBI Taxonomy" id="935700"/>
    <lineage>
        <taxon>Bacteria</taxon>
        <taxon>Pseudomonadati</taxon>
        <taxon>Pseudomonadota</taxon>
        <taxon>Alphaproteobacteria</taxon>
        <taxon>Rhodobacterales</taxon>
        <taxon>Roseobacteraceae</taxon>
        <taxon>Jannaschia</taxon>
    </lineage>
</organism>